<evidence type="ECO:0000313" key="2">
    <source>
        <dbReference type="Proteomes" id="UP000595362"/>
    </source>
</evidence>
<reference evidence="1 2" key="1">
    <citation type="submission" date="2020-07" db="EMBL/GenBank/DDBJ databases">
        <title>Huge and variable diversity of episymbiotic CPR bacteria and DPANN archaea in groundwater ecosystems.</title>
        <authorList>
            <person name="He C.Y."/>
            <person name="Keren R."/>
            <person name="Whittaker M."/>
            <person name="Farag I.F."/>
            <person name="Doudna J."/>
            <person name="Cate J.H.D."/>
            <person name="Banfield J.F."/>
        </authorList>
    </citation>
    <scope>NUCLEOTIDE SEQUENCE [LARGE SCALE GENOMIC DNA]</scope>
    <source>
        <strain evidence="1">NC_groundwater_70_Ag_B-0.1um_54_66</strain>
    </source>
</reference>
<accession>A0A7T5R0I9</accession>
<dbReference type="AlphaFoldDB" id="A0A7T5R0I9"/>
<sequence>MKADLELLSTAAWIDTLSRKLSDDWYKAMICEKDAHYLSGIFHHYARHDGGDGAIREKARITWQDKVLQIWRKCCLASAKPTML</sequence>
<evidence type="ECO:0000313" key="1">
    <source>
        <dbReference type="EMBL" id="QQG35229.1"/>
    </source>
</evidence>
<dbReference type="EMBL" id="CP066681">
    <property type="protein sequence ID" value="QQG35229.1"/>
    <property type="molecule type" value="Genomic_DNA"/>
</dbReference>
<dbReference type="Proteomes" id="UP000595362">
    <property type="component" value="Chromosome"/>
</dbReference>
<gene>
    <name evidence="1" type="ORF">HYS17_06575</name>
</gene>
<proteinExistence type="predicted"/>
<organism evidence="1 2">
    <name type="scientific">Micavibrio aeruginosavorus</name>
    <dbReference type="NCBI Taxonomy" id="349221"/>
    <lineage>
        <taxon>Bacteria</taxon>
        <taxon>Pseudomonadati</taxon>
        <taxon>Bdellovibrionota</taxon>
        <taxon>Bdellovibrionia</taxon>
        <taxon>Bdellovibrionales</taxon>
        <taxon>Pseudobdellovibrionaceae</taxon>
        <taxon>Micavibrio</taxon>
    </lineage>
</organism>
<protein>
    <submittedName>
        <fullName evidence="1">Uncharacterized protein</fullName>
    </submittedName>
</protein>
<name>A0A7T5R0I9_9BACT</name>